<evidence type="ECO:0000256" key="2">
    <source>
        <dbReference type="ARBA" id="ARBA00022827"/>
    </source>
</evidence>
<dbReference type="PRINTS" id="PR00420">
    <property type="entry name" value="RNGMNOXGNASE"/>
</dbReference>
<evidence type="ECO:0000313" key="4">
    <source>
        <dbReference type="EMBL" id="MFC0246980.1"/>
    </source>
</evidence>
<dbReference type="InterPro" id="IPR036188">
    <property type="entry name" value="FAD/NAD-bd_sf"/>
</dbReference>
<dbReference type="Gene3D" id="3.30.9.10">
    <property type="entry name" value="D-Amino Acid Oxidase, subunit A, domain 2"/>
    <property type="match status" value="1"/>
</dbReference>
<dbReference type="EMBL" id="JBHLWH010000001">
    <property type="protein sequence ID" value="MFC0246980.1"/>
    <property type="molecule type" value="Genomic_DNA"/>
</dbReference>
<dbReference type="SUPFAM" id="SSF51905">
    <property type="entry name" value="FAD/NAD(P)-binding domain"/>
    <property type="match status" value="1"/>
</dbReference>
<evidence type="ECO:0000259" key="3">
    <source>
        <dbReference type="Pfam" id="PF01494"/>
    </source>
</evidence>
<feature type="domain" description="FAD-binding" evidence="3">
    <location>
        <begin position="4"/>
        <end position="367"/>
    </location>
</feature>
<dbReference type="Pfam" id="PF21274">
    <property type="entry name" value="Rng_hyd_C"/>
    <property type="match status" value="1"/>
</dbReference>
<dbReference type="Pfam" id="PF01494">
    <property type="entry name" value="FAD_binding_3"/>
    <property type="match status" value="1"/>
</dbReference>
<evidence type="ECO:0000256" key="1">
    <source>
        <dbReference type="ARBA" id="ARBA00022630"/>
    </source>
</evidence>
<accession>A0ABV6F1I8</accession>
<reference evidence="4 5" key="1">
    <citation type="submission" date="2024-09" db="EMBL/GenBank/DDBJ databases">
        <authorList>
            <person name="Sun Q."/>
            <person name="Mori K."/>
        </authorList>
    </citation>
    <scope>NUCLEOTIDE SEQUENCE [LARGE SCALE GENOMIC DNA]</scope>
    <source>
        <strain evidence="4 5">CCM 7609</strain>
    </source>
</reference>
<dbReference type="Gene3D" id="3.40.30.120">
    <property type="match status" value="1"/>
</dbReference>
<evidence type="ECO:0000313" key="5">
    <source>
        <dbReference type="Proteomes" id="UP001589766"/>
    </source>
</evidence>
<keyword evidence="1" id="KW-0285">Flavoprotein</keyword>
<dbReference type="InterPro" id="IPR002938">
    <property type="entry name" value="FAD-bd"/>
</dbReference>
<dbReference type="InterPro" id="IPR050641">
    <property type="entry name" value="RIFMO-like"/>
</dbReference>
<name>A0ABV6F1I8_9MICC</name>
<gene>
    <name evidence="4" type="ORF">ACFFIO_00500</name>
</gene>
<dbReference type="PANTHER" id="PTHR43004">
    <property type="entry name" value="TRK SYSTEM POTASSIUM UPTAKE PROTEIN"/>
    <property type="match status" value="1"/>
</dbReference>
<dbReference type="PANTHER" id="PTHR43004:SF8">
    <property type="entry name" value="FAD-BINDING DOMAIN-CONTAINING PROTEIN-RELATED"/>
    <property type="match status" value="1"/>
</dbReference>
<sequence length="610" mass="66752">MQYDTDVFIVGTGPTGLTAALALATYGVETQVITRYPWLSNTPRAHITNQRAMEVFRDLGVEQDILRHGSDWHLMGDTLFTTSLAGPEIARIRAWGTGEDEHGNYVKASPCPMADVPQPQLEAVLLRHAAGRGAHVRFSTEYLGHEQDSDGVTVRVLDRVTGVESEVRCRYLIGADGARSQIAEDIGLAYEGASGRATTAYVQFRADLRTHVEHRPSILYWILTKTAGHGEIGMGLLRAVHPWDEWIIGWGVDPSLGQPDFSEASLVERIRTVVGDESLEPEILHTSTWQVNDSYAIEYQSGRVFCGGDAVHRHPPSGGLGSNTSVQDAYNLAWKLVYVLKGWAAPGLLESYSEERVPVGRQVVRRANQSRIDFGPLRSAIYGSTVGDLNEVLARLQDTSAKGAVVRDALAPALKLKNYEFNAHGVEHNQRYTSRAIVAETGDPEGWPEDPELVAQPASRSGAKFPHAWLVGADGRRISTLDLAGGGAMTLVTGLSGTAWETAVGRLGLAFLRTAVIDSPGKADLYRTWQRLRDGDEAGALLIRPDGYVAWRQKCAVRDPEDAERQLRAALGQVLGRGSDWLTPIPNTLEDIDTPSARERIRSTSTITRR</sequence>
<dbReference type="RefSeq" id="WP_378039770.1">
    <property type="nucleotide sequence ID" value="NZ_JBHLWH010000001.1"/>
</dbReference>
<dbReference type="Proteomes" id="UP001589766">
    <property type="component" value="Unassembled WGS sequence"/>
</dbReference>
<dbReference type="Gene3D" id="3.50.50.60">
    <property type="entry name" value="FAD/NAD(P)-binding domain"/>
    <property type="match status" value="1"/>
</dbReference>
<proteinExistence type="predicted"/>
<organism evidence="4 5">
    <name type="scientific">Citricoccus parietis</name>
    <dbReference type="NCBI Taxonomy" id="592307"/>
    <lineage>
        <taxon>Bacteria</taxon>
        <taxon>Bacillati</taxon>
        <taxon>Actinomycetota</taxon>
        <taxon>Actinomycetes</taxon>
        <taxon>Micrococcales</taxon>
        <taxon>Micrococcaceae</taxon>
        <taxon>Citricoccus</taxon>
    </lineage>
</organism>
<keyword evidence="5" id="KW-1185">Reference proteome</keyword>
<keyword evidence="2" id="KW-0274">FAD</keyword>
<protein>
    <submittedName>
        <fullName evidence="4">FAD-dependent oxidoreductase</fullName>
    </submittedName>
</protein>
<comment type="caution">
    <text evidence="4">The sequence shown here is derived from an EMBL/GenBank/DDBJ whole genome shotgun (WGS) entry which is preliminary data.</text>
</comment>